<keyword evidence="3" id="KW-1185">Reference proteome</keyword>
<accession>A0A7G2CRG3</accession>
<proteinExistence type="predicted"/>
<dbReference type="VEuPathDB" id="TriTrypDB:ADEAN_000995200"/>
<organism evidence="2 3">
    <name type="scientific">Angomonas deanei</name>
    <dbReference type="NCBI Taxonomy" id="59799"/>
    <lineage>
        <taxon>Eukaryota</taxon>
        <taxon>Discoba</taxon>
        <taxon>Euglenozoa</taxon>
        <taxon>Kinetoplastea</taxon>
        <taxon>Metakinetoplastina</taxon>
        <taxon>Trypanosomatida</taxon>
        <taxon>Trypanosomatidae</taxon>
        <taxon>Strigomonadinae</taxon>
        <taxon>Angomonas</taxon>
    </lineage>
</organism>
<dbReference type="EMBL" id="LR877170">
    <property type="protein sequence ID" value="CAD2222408.1"/>
    <property type="molecule type" value="Genomic_DNA"/>
</dbReference>
<protein>
    <recommendedName>
        <fullName evidence="4">RING-type domain-containing protein</fullName>
    </recommendedName>
</protein>
<dbReference type="Proteomes" id="UP000515908">
    <property type="component" value="Chromosome 26"/>
</dbReference>
<evidence type="ECO:0008006" key="4">
    <source>
        <dbReference type="Google" id="ProtNLM"/>
    </source>
</evidence>
<dbReference type="InterPro" id="IPR013083">
    <property type="entry name" value="Znf_RING/FYVE/PHD"/>
</dbReference>
<dbReference type="AlphaFoldDB" id="A0A7G2CRG3"/>
<sequence length="132" mass="14347">MNYFDDTTPAAVISHREGSTDHLTPSVEPTFEGAVSVLIENENTVGMDEKRSEEDANTNHSEDAPAKAVLVHVREPNGEDEEQLCGVCLELPGAGNFVQTLCCGNVLCVNDAQSLGKCPFCRQQPLVWDITQ</sequence>
<name>A0A7G2CRG3_9TRYP</name>
<dbReference type="Gene3D" id="3.30.40.10">
    <property type="entry name" value="Zinc/RING finger domain, C3HC4 (zinc finger)"/>
    <property type="match status" value="1"/>
</dbReference>
<evidence type="ECO:0000313" key="3">
    <source>
        <dbReference type="Proteomes" id="UP000515908"/>
    </source>
</evidence>
<evidence type="ECO:0000313" key="2">
    <source>
        <dbReference type="EMBL" id="CAD2222408.1"/>
    </source>
</evidence>
<feature type="region of interest" description="Disordered" evidence="1">
    <location>
        <begin position="43"/>
        <end position="66"/>
    </location>
</feature>
<reference evidence="2 3" key="1">
    <citation type="submission" date="2020-08" db="EMBL/GenBank/DDBJ databases">
        <authorList>
            <person name="Newling K."/>
            <person name="Davey J."/>
            <person name="Forrester S."/>
        </authorList>
    </citation>
    <scope>NUCLEOTIDE SEQUENCE [LARGE SCALE GENOMIC DNA]</scope>
    <source>
        <strain evidence="3">Crithidia deanei Carvalho (ATCC PRA-265)</strain>
    </source>
</reference>
<dbReference type="SUPFAM" id="SSF57850">
    <property type="entry name" value="RING/U-box"/>
    <property type="match status" value="1"/>
</dbReference>
<evidence type="ECO:0000256" key="1">
    <source>
        <dbReference type="SAM" id="MobiDB-lite"/>
    </source>
</evidence>
<gene>
    <name evidence="2" type="ORF">ADEAN_000995200</name>
</gene>